<feature type="chain" id="PRO_5001643076" evidence="3">
    <location>
        <begin position="24"/>
        <end position="247"/>
    </location>
</feature>
<dbReference type="InterPro" id="IPR013320">
    <property type="entry name" value="ConA-like_dom_sf"/>
</dbReference>
<feature type="signal peptide" evidence="3">
    <location>
        <begin position="1"/>
        <end position="23"/>
    </location>
</feature>
<dbReference type="Gene3D" id="2.60.120.180">
    <property type="match status" value="1"/>
</dbReference>
<dbReference type="AlphaFoldDB" id="A0A067PD05"/>
<keyword evidence="2" id="KW-0119">Carbohydrate metabolism</keyword>
<evidence type="ECO:0000313" key="5">
    <source>
        <dbReference type="Proteomes" id="UP000027265"/>
    </source>
</evidence>
<dbReference type="GO" id="GO:0008810">
    <property type="term" value="F:cellulase activity"/>
    <property type="evidence" value="ECO:0007669"/>
    <property type="project" value="InterPro"/>
</dbReference>
<evidence type="ECO:0000313" key="4">
    <source>
        <dbReference type="EMBL" id="KDQ52798.1"/>
    </source>
</evidence>
<comment type="similarity">
    <text evidence="1 2">Belongs to the glycosyl hydrolase 12 (cellulase H) family.</text>
</comment>
<keyword evidence="5" id="KW-1185">Reference proteome</keyword>
<organism evidence="4 5">
    <name type="scientific">Jaapia argillacea MUCL 33604</name>
    <dbReference type="NCBI Taxonomy" id="933084"/>
    <lineage>
        <taxon>Eukaryota</taxon>
        <taxon>Fungi</taxon>
        <taxon>Dikarya</taxon>
        <taxon>Basidiomycota</taxon>
        <taxon>Agaricomycotina</taxon>
        <taxon>Agaricomycetes</taxon>
        <taxon>Agaricomycetidae</taxon>
        <taxon>Jaapiales</taxon>
        <taxon>Jaapiaceae</taxon>
        <taxon>Jaapia</taxon>
    </lineage>
</organism>
<gene>
    <name evidence="4" type="ORF">JAAARDRAFT_444412</name>
</gene>
<dbReference type="InterPro" id="IPR013319">
    <property type="entry name" value="GH11/12"/>
</dbReference>
<dbReference type="SUPFAM" id="SSF49899">
    <property type="entry name" value="Concanavalin A-like lectins/glucanases"/>
    <property type="match status" value="1"/>
</dbReference>
<accession>A0A067PD05</accession>
<dbReference type="InParanoid" id="A0A067PD05"/>
<dbReference type="Pfam" id="PF01670">
    <property type="entry name" value="Glyco_hydro_12"/>
    <property type="match status" value="1"/>
</dbReference>
<name>A0A067PD05_9AGAM</name>
<protein>
    <submittedName>
        <fullName evidence="4">Glycoside hydrolase family 12 protein</fullName>
    </submittedName>
</protein>
<dbReference type="EMBL" id="KL197737">
    <property type="protein sequence ID" value="KDQ52798.1"/>
    <property type="molecule type" value="Genomic_DNA"/>
</dbReference>
<sequence>MTSTSHTMHLRFIFLGFLHLAVSQSTISTSTGNGWATPQCVTCGSWELCGSQPATPTATGSQTASCSGSTWSTKYSWSGDSETEVVLSRSSWGLQLSAVSSAPSTWDWSSTSGSGARVSVFYDIWLGTNSTGGAASSSSSHEVMIWLSALGGIQPVKSLLTSGIELAGYSWDLWKLPWSTYDTFTFVAATSGSSITSFSADLDYFFSSCSKFLISPWSVNSPCRIQNISSQMRELRPPNTSNPSGVV</sequence>
<dbReference type="OrthoDB" id="89349at2759"/>
<keyword evidence="2" id="KW-0326">Glycosidase</keyword>
<dbReference type="PANTHER" id="PTHR34002">
    <property type="entry name" value="BLR1656 PROTEIN"/>
    <property type="match status" value="1"/>
</dbReference>
<dbReference type="GO" id="GO:0000272">
    <property type="term" value="P:polysaccharide catabolic process"/>
    <property type="evidence" value="ECO:0007669"/>
    <property type="project" value="UniProtKB-KW"/>
</dbReference>
<dbReference type="STRING" id="933084.A0A067PD05"/>
<keyword evidence="3" id="KW-0732">Signal</keyword>
<keyword evidence="2" id="KW-0624">Polysaccharide degradation</keyword>
<dbReference type="HOGENOM" id="CLU_051064_1_2_1"/>
<evidence type="ECO:0000256" key="1">
    <source>
        <dbReference type="ARBA" id="ARBA00005519"/>
    </source>
</evidence>
<dbReference type="InterPro" id="IPR002594">
    <property type="entry name" value="GH12"/>
</dbReference>
<proteinExistence type="inferred from homology"/>
<keyword evidence="2 4" id="KW-0378">Hydrolase</keyword>
<dbReference type="Proteomes" id="UP000027265">
    <property type="component" value="Unassembled WGS sequence"/>
</dbReference>
<reference evidence="5" key="1">
    <citation type="journal article" date="2014" name="Proc. Natl. Acad. Sci. U.S.A.">
        <title>Extensive sampling of basidiomycete genomes demonstrates inadequacy of the white-rot/brown-rot paradigm for wood decay fungi.</title>
        <authorList>
            <person name="Riley R."/>
            <person name="Salamov A.A."/>
            <person name="Brown D.W."/>
            <person name="Nagy L.G."/>
            <person name="Floudas D."/>
            <person name="Held B.W."/>
            <person name="Levasseur A."/>
            <person name="Lombard V."/>
            <person name="Morin E."/>
            <person name="Otillar R."/>
            <person name="Lindquist E.A."/>
            <person name="Sun H."/>
            <person name="LaButti K.M."/>
            <person name="Schmutz J."/>
            <person name="Jabbour D."/>
            <person name="Luo H."/>
            <person name="Baker S.E."/>
            <person name="Pisabarro A.G."/>
            <person name="Walton J.D."/>
            <person name="Blanchette R.A."/>
            <person name="Henrissat B."/>
            <person name="Martin F."/>
            <person name="Cullen D."/>
            <person name="Hibbett D.S."/>
            <person name="Grigoriev I.V."/>
        </authorList>
    </citation>
    <scope>NUCLEOTIDE SEQUENCE [LARGE SCALE GENOMIC DNA]</scope>
    <source>
        <strain evidence="5">MUCL 33604</strain>
    </source>
</reference>
<evidence type="ECO:0000256" key="3">
    <source>
        <dbReference type="SAM" id="SignalP"/>
    </source>
</evidence>
<dbReference type="PANTHER" id="PTHR34002:SF9">
    <property type="entry name" value="XYLOGLUCAN-SPECIFIC ENDO-BETA-1,4-GLUCANASE A"/>
    <property type="match status" value="1"/>
</dbReference>
<evidence type="ECO:0000256" key="2">
    <source>
        <dbReference type="RuleBase" id="RU361163"/>
    </source>
</evidence>